<dbReference type="Pfam" id="PF07859">
    <property type="entry name" value="Abhydrolase_3"/>
    <property type="match status" value="1"/>
</dbReference>
<keyword evidence="4" id="KW-1185">Reference proteome</keyword>
<evidence type="ECO:0000259" key="2">
    <source>
        <dbReference type="Pfam" id="PF07859"/>
    </source>
</evidence>
<dbReference type="Proteomes" id="UP000043764">
    <property type="component" value="Unassembled WGS sequence"/>
</dbReference>
<dbReference type="STRING" id="481446.NIT7645_03032"/>
<dbReference type="AlphaFoldDB" id="A0A0H5CW69"/>
<evidence type="ECO:0000313" key="3">
    <source>
        <dbReference type="EMBL" id="CRL09177.1"/>
    </source>
</evidence>
<feature type="domain" description="Alpha/beta hydrolase fold-3" evidence="2">
    <location>
        <begin position="77"/>
        <end position="277"/>
    </location>
</feature>
<evidence type="ECO:0000313" key="4">
    <source>
        <dbReference type="Proteomes" id="UP000043764"/>
    </source>
</evidence>
<organism evidence="3 4">
    <name type="scientific">Phaeobacter italicus</name>
    <dbReference type="NCBI Taxonomy" id="481446"/>
    <lineage>
        <taxon>Bacteria</taxon>
        <taxon>Pseudomonadati</taxon>
        <taxon>Pseudomonadota</taxon>
        <taxon>Alphaproteobacteria</taxon>
        <taxon>Rhodobacterales</taxon>
        <taxon>Roseobacteraceae</taxon>
        <taxon>Phaeobacter</taxon>
    </lineage>
</organism>
<proteinExistence type="predicted"/>
<evidence type="ECO:0000256" key="1">
    <source>
        <dbReference type="ARBA" id="ARBA00022801"/>
    </source>
</evidence>
<dbReference type="PANTHER" id="PTHR48081">
    <property type="entry name" value="AB HYDROLASE SUPERFAMILY PROTEIN C4A8.06C"/>
    <property type="match status" value="1"/>
</dbReference>
<reference evidence="4" key="1">
    <citation type="submission" date="2015-05" db="EMBL/GenBank/DDBJ databases">
        <authorList>
            <person name="Rodrigo-Torres Lidia"/>
            <person name="Arahal R.David."/>
        </authorList>
    </citation>
    <scope>NUCLEOTIDE SEQUENCE [LARGE SCALE GENOMIC DNA]</scope>
    <source>
        <strain evidence="4">CECT 7321</strain>
    </source>
</reference>
<protein>
    <submittedName>
        <fullName evidence="3">Carboxylesterase NlhH</fullName>
        <ecNumber evidence="3">3.1.1.1</ecNumber>
    </submittedName>
</protein>
<dbReference type="EC" id="3.1.1.1" evidence="3"/>
<accession>A0A0H5CW69</accession>
<name>A0A0H5CW69_9RHOB</name>
<keyword evidence="1 3" id="KW-0378">Hydrolase</keyword>
<dbReference type="SUPFAM" id="SSF53474">
    <property type="entry name" value="alpha/beta-Hydrolases"/>
    <property type="match status" value="1"/>
</dbReference>
<sequence>MNYERLIDEETWAFIRKTGECYPDDAVDLSIEEQRKVYDAMAAEFRAARPDAVTCEDRTAEGVPIRIYTAGEPGYTVMFCHGGGFVVGGLESHDDVCAEICAQTGYRVVAVDYRLAPEHKHPAAFEDAWTVCEWLQHSYEGDIVLVGDSAGANLCAAVAHYARGRTSRIVGQVLIYGAFGGDINAGSYLEHAHAPMLTRDDILFYGDIRRPEGQGTDPDPTMAPLSDTDFSGLPATVLVSADCDPVRDDSRDYRDKILEAGGKAHWINEPGLVHGYLRARHSVGRARDSFERISVAVEALGQGVWPYD</sequence>
<dbReference type="InterPro" id="IPR050300">
    <property type="entry name" value="GDXG_lipolytic_enzyme"/>
</dbReference>
<dbReference type="InterPro" id="IPR013094">
    <property type="entry name" value="AB_hydrolase_3"/>
</dbReference>
<dbReference type="InterPro" id="IPR029058">
    <property type="entry name" value="AB_hydrolase_fold"/>
</dbReference>
<dbReference type="GO" id="GO:0106435">
    <property type="term" value="F:carboxylesterase activity"/>
    <property type="evidence" value="ECO:0007669"/>
    <property type="project" value="UniProtKB-EC"/>
</dbReference>
<dbReference type="Gene3D" id="3.40.50.1820">
    <property type="entry name" value="alpha/beta hydrolase"/>
    <property type="match status" value="1"/>
</dbReference>
<dbReference type="EMBL" id="CVRL01000001">
    <property type="protein sequence ID" value="CRL09177.1"/>
    <property type="molecule type" value="Genomic_DNA"/>
</dbReference>
<gene>
    <name evidence="3" type="primary">nlhH</name>
    <name evidence="3" type="ORF">NIT7321_00006</name>
</gene>
<dbReference type="PANTHER" id="PTHR48081:SF8">
    <property type="entry name" value="ALPHA_BETA HYDROLASE FOLD-3 DOMAIN-CONTAINING PROTEIN-RELATED"/>
    <property type="match status" value="1"/>
</dbReference>
<dbReference type="RefSeq" id="WP_050672218.1">
    <property type="nucleotide sequence ID" value="NZ_CVRL01000001.1"/>
</dbReference>